<organism evidence="3 4">
    <name type="scientific">Gottschalkia purinilytica</name>
    <name type="common">Clostridium purinilyticum</name>
    <dbReference type="NCBI Taxonomy" id="1503"/>
    <lineage>
        <taxon>Bacteria</taxon>
        <taxon>Bacillati</taxon>
        <taxon>Bacillota</taxon>
        <taxon>Tissierellia</taxon>
        <taxon>Tissierellales</taxon>
        <taxon>Gottschalkiaceae</taxon>
        <taxon>Gottschalkia</taxon>
    </lineage>
</organism>
<dbReference type="RefSeq" id="WP_050355049.1">
    <property type="nucleotide sequence ID" value="NZ_LGSS01000006.1"/>
</dbReference>
<keyword evidence="4" id="KW-1185">Reference proteome</keyword>
<dbReference type="Proteomes" id="UP000037267">
    <property type="component" value="Unassembled WGS sequence"/>
</dbReference>
<dbReference type="EMBL" id="LGSS01000006">
    <property type="protein sequence ID" value="KNF08520.1"/>
    <property type="molecule type" value="Genomic_DNA"/>
</dbReference>
<dbReference type="NCBIfam" id="NF046078">
    <property type="entry name" value="STM4504_CBY0614"/>
    <property type="match status" value="1"/>
</dbReference>
<dbReference type="AlphaFoldDB" id="A0A0L0WB24"/>
<gene>
    <name evidence="3" type="ORF">CLPU_6c00060</name>
</gene>
<evidence type="ECO:0000313" key="3">
    <source>
        <dbReference type="EMBL" id="KNF08520.1"/>
    </source>
</evidence>
<dbReference type="OrthoDB" id="8113776at2"/>
<accession>A0A0L0WB24</accession>
<evidence type="ECO:0000313" key="4">
    <source>
        <dbReference type="Proteomes" id="UP000037267"/>
    </source>
</evidence>
<name>A0A0L0WB24_GOTPU</name>
<proteinExistence type="predicted"/>
<feature type="domain" description="DUF7014" evidence="2">
    <location>
        <begin position="167"/>
        <end position="296"/>
    </location>
</feature>
<dbReference type="STRING" id="1503.CLPU_6c00060"/>
<evidence type="ECO:0000259" key="1">
    <source>
        <dbReference type="Pfam" id="PF18863"/>
    </source>
</evidence>
<dbReference type="InterPro" id="IPR054280">
    <property type="entry name" value="DUF7014"/>
</dbReference>
<sequence length="301" mass="35370">MFELYSEKLRRLENPNVYDLYEYEPIPKKFRNQVIHLFDKISKICSDEFSDEFYSQSIFFEKLNKLFCEEKGILTLGDYDDITNFQNYILSASTLDVLDLIDLSVKYIELIFYKYNWEGLHLLPIDTLNKRFKTNNLGYEIINCELIKKDTQYTHEEIIKPCLKLIYDESFKGVEDEFFKAHEHFINGDYKDSITSANKAFESTLKTLCDLKRYDYNKDKDTVYTLLNILSDNGFVPTYLKRHFSTLLKTLSSGLPTLRNKRGGHGQGSEKIIVPEYYAKYAINLAATNISFLINIYKDSK</sequence>
<dbReference type="Pfam" id="PF22809">
    <property type="entry name" value="DUF7014"/>
    <property type="match status" value="1"/>
</dbReference>
<protein>
    <submittedName>
        <fullName evidence="3">Abortive infection protein</fullName>
    </submittedName>
</protein>
<feature type="domain" description="HEPN AbiJ-N-terminal" evidence="1">
    <location>
        <begin position="11"/>
        <end position="163"/>
    </location>
</feature>
<comment type="caution">
    <text evidence="3">The sequence shown here is derived from an EMBL/GenBank/DDBJ whole genome shotgun (WGS) entry which is preliminary data.</text>
</comment>
<dbReference type="InterPro" id="IPR049503">
    <property type="entry name" value="AbiJ_NTD4"/>
</dbReference>
<evidence type="ECO:0000259" key="2">
    <source>
        <dbReference type="Pfam" id="PF22809"/>
    </source>
</evidence>
<dbReference type="Pfam" id="PF18863">
    <property type="entry name" value="AbiJ_NTD4"/>
    <property type="match status" value="1"/>
</dbReference>
<reference evidence="4" key="1">
    <citation type="submission" date="2015-07" db="EMBL/GenBank/DDBJ databases">
        <title>Draft genome sequence of the purine-degrading Gottschalkia purinilyticum DSM 1384 (formerly Clostridium purinilyticum).</title>
        <authorList>
            <person name="Poehlein A."/>
            <person name="Schiel-Bengelsdorf B."/>
            <person name="Bengelsdorf F.R."/>
            <person name="Daniel R."/>
            <person name="Duerre P."/>
        </authorList>
    </citation>
    <scope>NUCLEOTIDE SEQUENCE [LARGE SCALE GENOMIC DNA]</scope>
    <source>
        <strain evidence="4">DSM 1384</strain>
    </source>
</reference>